<protein>
    <submittedName>
        <fullName evidence="1">Uncharacterized protein</fullName>
    </submittedName>
</protein>
<gene>
    <name evidence="1" type="ORF">FHR20_002579</name>
</gene>
<comment type="caution">
    <text evidence="1">The sequence shown here is derived from an EMBL/GenBank/DDBJ whole genome shotgun (WGS) entry which is preliminary data.</text>
</comment>
<dbReference type="RefSeq" id="WP_167299983.1">
    <property type="nucleotide sequence ID" value="NZ_CP170557.1"/>
</dbReference>
<dbReference type="EMBL" id="JAASQV010000002">
    <property type="protein sequence ID" value="NIJ65617.1"/>
    <property type="molecule type" value="Genomic_DNA"/>
</dbReference>
<dbReference type="Proteomes" id="UP000564677">
    <property type="component" value="Unassembled WGS sequence"/>
</dbReference>
<accession>A0A7X5V0G8</accession>
<dbReference type="AlphaFoldDB" id="A0A7X5V0G8"/>
<keyword evidence="2" id="KW-1185">Reference proteome</keyword>
<evidence type="ECO:0000313" key="2">
    <source>
        <dbReference type="Proteomes" id="UP000564677"/>
    </source>
</evidence>
<reference evidence="1 2" key="1">
    <citation type="submission" date="2020-03" db="EMBL/GenBank/DDBJ databases">
        <title>Genomic Encyclopedia of Type Strains, Phase IV (KMG-IV): sequencing the most valuable type-strain genomes for metagenomic binning, comparative biology and taxonomic classification.</title>
        <authorList>
            <person name="Goeker M."/>
        </authorList>
    </citation>
    <scope>NUCLEOTIDE SEQUENCE [LARGE SCALE GENOMIC DNA]</scope>
    <source>
        <strain evidence="1 2">DSM 4733</strain>
    </source>
</reference>
<evidence type="ECO:0000313" key="1">
    <source>
        <dbReference type="EMBL" id="NIJ65617.1"/>
    </source>
</evidence>
<organism evidence="1 2">
    <name type="scientific">Sphingomonas leidyi</name>
    <dbReference type="NCBI Taxonomy" id="68569"/>
    <lineage>
        <taxon>Bacteria</taxon>
        <taxon>Pseudomonadati</taxon>
        <taxon>Pseudomonadota</taxon>
        <taxon>Alphaproteobacteria</taxon>
        <taxon>Sphingomonadales</taxon>
        <taxon>Sphingomonadaceae</taxon>
        <taxon>Sphingomonas</taxon>
    </lineage>
</organism>
<name>A0A7X5V0G8_9SPHN</name>
<sequence>MLLFGGLAPAAVAQERIARTPDFSAVTTDAMARRLVREGQLVAIRPFPGGPDDIGYLSPAAEAARRHFIGMLGRFAEQDLIDSLEVLPEYRGESIVPVRLRFRADHSRGGGAPFEAVVEIW</sequence>
<proteinExistence type="predicted"/>